<evidence type="ECO:0000313" key="1">
    <source>
        <dbReference type="EMBL" id="RAI73567.1"/>
    </source>
</evidence>
<protein>
    <submittedName>
        <fullName evidence="1">Uncharacterized protein</fullName>
    </submittedName>
</protein>
<organism evidence="1 2">
    <name type="scientific">Spirosoma telluris</name>
    <dbReference type="NCBI Taxonomy" id="2183553"/>
    <lineage>
        <taxon>Bacteria</taxon>
        <taxon>Pseudomonadati</taxon>
        <taxon>Bacteroidota</taxon>
        <taxon>Cytophagia</taxon>
        <taxon>Cytophagales</taxon>
        <taxon>Cytophagaceae</taxon>
        <taxon>Spirosoma</taxon>
    </lineage>
</organism>
<dbReference type="RefSeq" id="WP_111340446.1">
    <property type="nucleotide sequence ID" value="NZ_QLII01000001.1"/>
</dbReference>
<sequence>MRERPSIDYPNGGVDSKTVDAVGWVSMYEYDAQNRLGHVLIYERVGASFKLNHRIQYQYNTGGELQLTRHTIGLAYGSTMSYQGVYPVEVRSWERLIGLIKRSSSMPPNYT</sequence>
<dbReference type="Proteomes" id="UP000249016">
    <property type="component" value="Unassembled WGS sequence"/>
</dbReference>
<name>A0A327NEL5_9BACT</name>
<gene>
    <name evidence="1" type="ORF">HMF3257_02420</name>
</gene>
<dbReference type="AlphaFoldDB" id="A0A327NEL5"/>
<proteinExistence type="predicted"/>
<dbReference type="EMBL" id="QLII01000001">
    <property type="protein sequence ID" value="RAI73567.1"/>
    <property type="molecule type" value="Genomic_DNA"/>
</dbReference>
<accession>A0A327NEL5</accession>
<reference evidence="1 2" key="1">
    <citation type="submission" date="2018-06" db="EMBL/GenBank/DDBJ databases">
        <title>Spirosoma sp. HMF3257 Genome sequencing and assembly.</title>
        <authorList>
            <person name="Kang H."/>
            <person name="Cha I."/>
            <person name="Kim H."/>
            <person name="Kang J."/>
            <person name="Joh K."/>
        </authorList>
    </citation>
    <scope>NUCLEOTIDE SEQUENCE [LARGE SCALE GENOMIC DNA]</scope>
    <source>
        <strain evidence="1 2">HMF3257</strain>
    </source>
</reference>
<keyword evidence="2" id="KW-1185">Reference proteome</keyword>
<comment type="caution">
    <text evidence="1">The sequence shown here is derived from an EMBL/GenBank/DDBJ whole genome shotgun (WGS) entry which is preliminary data.</text>
</comment>
<evidence type="ECO:0000313" key="2">
    <source>
        <dbReference type="Proteomes" id="UP000249016"/>
    </source>
</evidence>